<dbReference type="PRINTS" id="PR00463">
    <property type="entry name" value="EP450I"/>
</dbReference>
<evidence type="ECO:0000256" key="1">
    <source>
        <dbReference type="ARBA" id="ARBA00010617"/>
    </source>
</evidence>
<dbReference type="InterPro" id="IPR002401">
    <property type="entry name" value="Cyt_P450_E_grp-I"/>
</dbReference>
<gene>
    <name evidence="9" type="ORF">LUZ61_019862</name>
</gene>
<evidence type="ECO:0000256" key="2">
    <source>
        <dbReference type="ARBA" id="ARBA00022617"/>
    </source>
</evidence>
<dbReference type="GO" id="GO:0016705">
    <property type="term" value="F:oxidoreductase activity, acting on paired donors, with incorporation or reduction of molecular oxygen"/>
    <property type="evidence" value="ECO:0007669"/>
    <property type="project" value="InterPro"/>
</dbReference>
<dbReference type="InterPro" id="IPR036396">
    <property type="entry name" value="Cyt_P450_sf"/>
</dbReference>
<organism evidence="9 10">
    <name type="scientific">Rhynchospora tenuis</name>
    <dbReference type="NCBI Taxonomy" id="198213"/>
    <lineage>
        <taxon>Eukaryota</taxon>
        <taxon>Viridiplantae</taxon>
        <taxon>Streptophyta</taxon>
        <taxon>Embryophyta</taxon>
        <taxon>Tracheophyta</taxon>
        <taxon>Spermatophyta</taxon>
        <taxon>Magnoliopsida</taxon>
        <taxon>Liliopsida</taxon>
        <taxon>Poales</taxon>
        <taxon>Cyperaceae</taxon>
        <taxon>Cyperoideae</taxon>
        <taxon>Rhynchosporeae</taxon>
        <taxon>Rhynchospora</taxon>
    </lineage>
</organism>
<evidence type="ECO:0000256" key="5">
    <source>
        <dbReference type="ARBA" id="ARBA00023004"/>
    </source>
</evidence>
<feature type="binding site" description="axial binding residue" evidence="7">
    <location>
        <position position="438"/>
    </location>
    <ligand>
        <name>heme</name>
        <dbReference type="ChEBI" id="CHEBI:30413"/>
    </ligand>
    <ligandPart>
        <name>Fe</name>
        <dbReference type="ChEBI" id="CHEBI:18248"/>
    </ligandPart>
</feature>
<dbReference type="SUPFAM" id="SSF48264">
    <property type="entry name" value="Cytochrome P450"/>
    <property type="match status" value="1"/>
</dbReference>
<dbReference type="GO" id="GO:0004497">
    <property type="term" value="F:monooxygenase activity"/>
    <property type="evidence" value="ECO:0007669"/>
    <property type="project" value="UniProtKB-KW"/>
</dbReference>
<proteinExistence type="inferred from homology"/>
<keyword evidence="5 7" id="KW-0408">Iron</keyword>
<dbReference type="InterPro" id="IPR017972">
    <property type="entry name" value="Cyt_P450_CS"/>
</dbReference>
<keyword evidence="3 7" id="KW-0479">Metal-binding</keyword>
<comment type="cofactor">
    <cofactor evidence="7">
        <name>heme</name>
        <dbReference type="ChEBI" id="CHEBI:30413"/>
    </cofactor>
</comment>
<dbReference type="Pfam" id="PF00067">
    <property type="entry name" value="p450"/>
    <property type="match status" value="1"/>
</dbReference>
<keyword evidence="4 8" id="KW-0560">Oxidoreductase</keyword>
<comment type="caution">
    <text evidence="9">The sequence shown here is derived from an EMBL/GenBank/DDBJ whole genome shotgun (WGS) entry which is preliminary data.</text>
</comment>
<dbReference type="PRINTS" id="PR00385">
    <property type="entry name" value="P450"/>
</dbReference>
<evidence type="ECO:0000256" key="3">
    <source>
        <dbReference type="ARBA" id="ARBA00022723"/>
    </source>
</evidence>
<keyword evidence="10" id="KW-1185">Reference proteome</keyword>
<dbReference type="AlphaFoldDB" id="A0AAD5ZC33"/>
<evidence type="ECO:0008006" key="11">
    <source>
        <dbReference type="Google" id="ProtNLM"/>
    </source>
</evidence>
<evidence type="ECO:0000256" key="6">
    <source>
        <dbReference type="ARBA" id="ARBA00023033"/>
    </source>
</evidence>
<reference evidence="9 10" key="1">
    <citation type="journal article" date="2022" name="Cell">
        <title>Repeat-based holocentromeres influence genome architecture and karyotype evolution.</title>
        <authorList>
            <person name="Hofstatter P.G."/>
            <person name="Thangavel G."/>
            <person name="Lux T."/>
            <person name="Neumann P."/>
            <person name="Vondrak T."/>
            <person name="Novak P."/>
            <person name="Zhang M."/>
            <person name="Costa L."/>
            <person name="Castellani M."/>
            <person name="Scott A."/>
            <person name="Toegelov H."/>
            <person name="Fuchs J."/>
            <person name="Mata-Sucre Y."/>
            <person name="Dias Y."/>
            <person name="Vanzela A.L.L."/>
            <person name="Huettel B."/>
            <person name="Almeida C.C.S."/>
            <person name="Simkova H."/>
            <person name="Souza G."/>
            <person name="Pedrosa-Harand A."/>
            <person name="Macas J."/>
            <person name="Mayer K.F.X."/>
            <person name="Houben A."/>
            <person name="Marques A."/>
        </authorList>
    </citation>
    <scope>NUCLEOTIDE SEQUENCE [LARGE SCALE GENOMIC DNA]</scope>
    <source>
        <strain evidence="9">RhyTen1mFocal</strain>
    </source>
</reference>
<dbReference type="EMBL" id="JAMRDG010000002">
    <property type="protein sequence ID" value="KAJ3690698.1"/>
    <property type="molecule type" value="Genomic_DNA"/>
</dbReference>
<dbReference type="PANTHER" id="PTHR47955">
    <property type="entry name" value="CYTOCHROME P450 FAMILY 71 PROTEIN"/>
    <property type="match status" value="1"/>
</dbReference>
<evidence type="ECO:0000313" key="10">
    <source>
        <dbReference type="Proteomes" id="UP001210211"/>
    </source>
</evidence>
<dbReference type="Gene3D" id="1.10.630.10">
    <property type="entry name" value="Cytochrome P450"/>
    <property type="match status" value="1"/>
</dbReference>
<evidence type="ECO:0000256" key="8">
    <source>
        <dbReference type="RuleBase" id="RU000461"/>
    </source>
</evidence>
<dbReference type="Proteomes" id="UP001210211">
    <property type="component" value="Unassembled WGS sequence"/>
</dbReference>
<name>A0AAD5ZC33_9POAL</name>
<evidence type="ECO:0000313" key="9">
    <source>
        <dbReference type="EMBL" id="KAJ3690698.1"/>
    </source>
</evidence>
<dbReference type="PANTHER" id="PTHR47955:SF15">
    <property type="entry name" value="CYTOCHROME P450 71A2-LIKE"/>
    <property type="match status" value="1"/>
</dbReference>
<keyword evidence="2 7" id="KW-0349">Heme</keyword>
<accession>A0AAD5ZC33</accession>
<dbReference type="InterPro" id="IPR001128">
    <property type="entry name" value="Cyt_P450"/>
</dbReference>
<comment type="similarity">
    <text evidence="1 8">Belongs to the cytochrome P450 family.</text>
</comment>
<dbReference type="GO" id="GO:0020037">
    <property type="term" value="F:heme binding"/>
    <property type="evidence" value="ECO:0007669"/>
    <property type="project" value="InterPro"/>
</dbReference>
<dbReference type="GO" id="GO:0005506">
    <property type="term" value="F:iron ion binding"/>
    <property type="evidence" value="ECO:0007669"/>
    <property type="project" value="InterPro"/>
</dbReference>
<protein>
    <recommendedName>
        <fullName evidence="11">Cytochrome P450</fullName>
    </recommendedName>
</protein>
<dbReference type="PROSITE" id="PS00086">
    <property type="entry name" value="CYTOCHROME_P450"/>
    <property type="match status" value="1"/>
</dbReference>
<dbReference type="FunFam" id="1.10.630.10:FF:000043">
    <property type="entry name" value="Cytochrome P450 99A2"/>
    <property type="match status" value="1"/>
</dbReference>
<keyword evidence="6 8" id="KW-0503">Monooxygenase</keyword>
<evidence type="ECO:0000256" key="4">
    <source>
        <dbReference type="ARBA" id="ARBA00023002"/>
    </source>
</evidence>
<sequence>MLLVLLFLFIFPIFLLYISLFSKKSNLPPSPASLPFIGHLHLLDSRTPHHSLHSLSLSYGKPDSSRLILLNLPSPTLVVSTASAAELVLKTHDLAFASRPASFSEGTLVNGTGKNVSFSEYGDFWRQSKKFTVVHLLGQKRVFSAPFRAARAEEVTAMVDRIAANKGEMNLSDFFYAYANGVVSRAIAGKGSNAQRFRELMGDISAVLANGSLYRLAAEVFPGIGKLITKVSGLDEKFDLYNRNWNQFVEEIIEDKKKTANAKEKDFLDVLLRAREDGTAGFDITENDIIAIVRDMTAAATDTTFITLEWIMSELMKNPNIMAKAQTEIRQIAGKKPMVTEDDLNQIEYIRAVIKEAMRLHPPAPLLVPHESTTSAVIHGYEIPPKTKLMVNAWAIARDPQSWDAPEEFRPERFLSSEVDFHGNDFQFIPFGAGRRMCPGINFAMVTIELALANLLYQFDWRLPGRDLDMDEGVGISVPRKNPLYLIAVKV</sequence>
<evidence type="ECO:0000256" key="7">
    <source>
        <dbReference type="PIRSR" id="PIRSR602401-1"/>
    </source>
</evidence>
<dbReference type="CDD" id="cd11072">
    <property type="entry name" value="CYP71-like"/>
    <property type="match status" value="1"/>
</dbReference>